<gene>
    <name evidence="1" type="ORF">GGX14DRAFT_5791</name>
</gene>
<dbReference type="AlphaFoldDB" id="A0AAD7E6N0"/>
<dbReference type="Proteomes" id="UP001219525">
    <property type="component" value="Unassembled WGS sequence"/>
</dbReference>
<organism evidence="1 2">
    <name type="scientific">Mycena pura</name>
    <dbReference type="NCBI Taxonomy" id="153505"/>
    <lineage>
        <taxon>Eukaryota</taxon>
        <taxon>Fungi</taxon>
        <taxon>Dikarya</taxon>
        <taxon>Basidiomycota</taxon>
        <taxon>Agaricomycotina</taxon>
        <taxon>Agaricomycetes</taxon>
        <taxon>Agaricomycetidae</taxon>
        <taxon>Agaricales</taxon>
        <taxon>Marasmiineae</taxon>
        <taxon>Mycenaceae</taxon>
        <taxon>Mycena</taxon>
    </lineage>
</organism>
<dbReference type="EMBL" id="JARJCW010000001">
    <property type="protein sequence ID" value="KAJ7230571.1"/>
    <property type="molecule type" value="Genomic_DNA"/>
</dbReference>
<keyword evidence="2" id="KW-1185">Reference proteome</keyword>
<evidence type="ECO:0000313" key="1">
    <source>
        <dbReference type="EMBL" id="KAJ7230571.1"/>
    </source>
</evidence>
<sequence length="133" mass="15143">MLFHGLGCFSPLVDASLRTAWVRHGGSIARSNQDFFRSQFFFCAGPHDPWLKESIIVRHAQWISKSVSEQFLVPVSKYILDGNLSFDWFHGWLKSSKIISTLPNSSAAARFKSPNPQRQRLKPITSRFKNACC</sequence>
<evidence type="ECO:0000313" key="2">
    <source>
        <dbReference type="Proteomes" id="UP001219525"/>
    </source>
</evidence>
<protein>
    <submittedName>
        <fullName evidence="1">Uncharacterized protein</fullName>
    </submittedName>
</protein>
<accession>A0AAD7E6N0</accession>
<proteinExistence type="predicted"/>
<name>A0AAD7E6N0_9AGAR</name>
<comment type="caution">
    <text evidence="1">The sequence shown here is derived from an EMBL/GenBank/DDBJ whole genome shotgun (WGS) entry which is preliminary data.</text>
</comment>
<reference evidence="1" key="1">
    <citation type="submission" date="2023-03" db="EMBL/GenBank/DDBJ databases">
        <title>Massive genome expansion in bonnet fungi (Mycena s.s.) driven by repeated elements and novel gene families across ecological guilds.</title>
        <authorList>
            <consortium name="Lawrence Berkeley National Laboratory"/>
            <person name="Harder C.B."/>
            <person name="Miyauchi S."/>
            <person name="Viragh M."/>
            <person name="Kuo A."/>
            <person name="Thoen E."/>
            <person name="Andreopoulos B."/>
            <person name="Lu D."/>
            <person name="Skrede I."/>
            <person name="Drula E."/>
            <person name="Henrissat B."/>
            <person name="Morin E."/>
            <person name="Kohler A."/>
            <person name="Barry K."/>
            <person name="LaButti K."/>
            <person name="Morin E."/>
            <person name="Salamov A."/>
            <person name="Lipzen A."/>
            <person name="Mereny Z."/>
            <person name="Hegedus B."/>
            <person name="Baldrian P."/>
            <person name="Stursova M."/>
            <person name="Weitz H."/>
            <person name="Taylor A."/>
            <person name="Grigoriev I.V."/>
            <person name="Nagy L.G."/>
            <person name="Martin F."/>
            <person name="Kauserud H."/>
        </authorList>
    </citation>
    <scope>NUCLEOTIDE SEQUENCE</scope>
    <source>
        <strain evidence="1">9144</strain>
    </source>
</reference>